<accession>A0A3A9XLU1</accession>
<sequence>MDRAQLIALLDHQDDAYQACRAALTGGSPFKIFDGSLPASHFADIYRVREIHTREKGIPTVGFAQAVEALYALGEQPLQVGNVELAEPPYYFQLFFSAETSAVVACIGADQQHHSRR</sequence>
<organism evidence="1 2">
    <name type="scientific">Micromonospora musae</name>
    <dbReference type="NCBI Taxonomy" id="1894970"/>
    <lineage>
        <taxon>Bacteria</taxon>
        <taxon>Bacillati</taxon>
        <taxon>Actinomycetota</taxon>
        <taxon>Actinomycetes</taxon>
        <taxon>Micromonosporales</taxon>
        <taxon>Micromonosporaceae</taxon>
        <taxon>Micromonospora</taxon>
    </lineage>
</organism>
<evidence type="ECO:0000313" key="2">
    <source>
        <dbReference type="Proteomes" id="UP000275865"/>
    </source>
</evidence>
<reference evidence="1 2" key="1">
    <citation type="submission" date="2018-09" db="EMBL/GenBank/DDBJ databases">
        <title>Micromonospora sp. nov. MS1-9, isolated from a root of Musa sp.</title>
        <authorList>
            <person name="Kuncharoen N."/>
            <person name="Kudo T."/>
            <person name="Ohkuma M."/>
            <person name="Yuki M."/>
            <person name="Tanasupawat S."/>
        </authorList>
    </citation>
    <scope>NUCLEOTIDE SEQUENCE [LARGE SCALE GENOMIC DNA]</scope>
    <source>
        <strain evidence="1 2">MS1-9</strain>
    </source>
</reference>
<dbReference type="AlphaFoldDB" id="A0A3A9XLU1"/>
<protein>
    <submittedName>
        <fullName evidence="1">Uncharacterized protein</fullName>
    </submittedName>
</protein>
<gene>
    <name evidence="1" type="ORF">D7044_30485</name>
</gene>
<dbReference type="RefSeq" id="WP_120690942.1">
    <property type="nucleotide sequence ID" value="NZ_RAZT01000022.1"/>
</dbReference>
<name>A0A3A9XLU1_9ACTN</name>
<dbReference type="Proteomes" id="UP000275865">
    <property type="component" value="Unassembled WGS sequence"/>
</dbReference>
<proteinExistence type="predicted"/>
<comment type="caution">
    <text evidence="1">The sequence shown here is derived from an EMBL/GenBank/DDBJ whole genome shotgun (WGS) entry which is preliminary data.</text>
</comment>
<dbReference type="EMBL" id="RAZT01000022">
    <property type="protein sequence ID" value="RKN26165.1"/>
    <property type="molecule type" value="Genomic_DNA"/>
</dbReference>
<evidence type="ECO:0000313" key="1">
    <source>
        <dbReference type="EMBL" id="RKN26165.1"/>
    </source>
</evidence>